<dbReference type="AlphaFoldDB" id="A0A918JQ01"/>
<dbReference type="SMART" id="SM00738">
    <property type="entry name" value="NGN"/>
    <property type="match status" value="1"/>
</dbReference>
<keyword evidence="1" id="KW-0804">Transcription</keyword>
<dbReference type="InterPro" id="IPR036735">
    <property type="entry name" value="NGN_dom_sf"/>
</dbReference>
<proteinExistence type="predicted"/>
<name>A0A918JQ01_9BURK</name>
<sequence length="195" mass="22102">MRPSNHPAPHDPSPDPAQPACDTAGFPWYVAYTKPRQEEFALGHLLQQDFNAYLPRYKKLKKPAKNAICQEMQVVHEPMFPRYIFLQRTRPEQAISKAQHTRGIVTLVRFGVELAIMPAELIAAIQEYEQHRNQAGFEEISPLKPGTRVKLNHNTPLQGLEGLVQTASAKRVIVLLEILGRPKTIKLEPNQLDIT</sequence>
<feature type="domain" description="NusG-like N-terminal" evidence="2">
    <location>
        <begin position="25"/>
        <end position="129"/>
    </location>
</feature>
<evidence type="ECO:0000313" key="4">
    <source>
        <dbReference type="Proteomes" id="UP000608345"/>
    </source>
</evidence>
<dbReference type="Proteomes" id="UP000608345">
    <property type="component" value="Unassembled WGS sequence"/>
</dbReference>
<dbReference type="Gene3D" id="3.30.70.940">
    <property type="entry name" value="NusG, N-terminal domain"/>
    <property type="match status" value="1"/>
</dbReference>
<dbReference type="EMBL" id="BMYS01000020">
    <property type="protein sequence ID" value="GGW93433.1"/>
    <property type="molecule type" value="Genomic_DNA"/>
</dbReference>
<protein>
    <submittedName>
        <fullName evidence="3">Transcription antitermination protein RfaH</fullName>
    </submittedName>
</protein>
<reference evidence="3" key="1">
    <citation type="journal article" date="2014" name="Int. J. Syst. Evol. Microbiol.">
        <title>Complete genome sequence of Corynebacterium casei LMG S-19264T (=DSM 44701T), isolated from a smear-ripened cheese.</title>
        <authorList>
            <consortium name="US DOE Joint Genome Institute (JGI-PGF)"/>
            <person name="Walter F."/>
            <person name="Albersmeier A."/>
            <person name="Kalinowski J."/>
            <person name="Ruckert C."/>
        </authorList>
    </citation>
    <scope>NUCLEOTIDE SEQUENCE</scope>
    <source>
        <strain evidence="3">KCTC 23732</strain>
    </source>
</reference>
<evidence type="ECO:0000259" key="2">
    <source>
        <dbReference type="SMART" id="SM00738"/>
    </source>
</evidence>
<dbReference type="RefSeq" id="WP_189385779.1">
    <property type="nucleotide sequence ID" value="NZ_BAABFY010000046.1"/>
</dbReference>
<evidence type="ECO:0000256" key="1">
    <source>
        <dbReference type="ARBA" id="ARBA00023163"/>
    </source>
</evidence>
<organism evidence="3 4">
    <name type="scientific">Advenella faeciporci</name>
    <dbReference type="NCBI Taxonomy" id="797535"/>
    <lineage>
        <taxon>Bacteria</taxon>
        <taxon>Pseudomonadati</taxon>
        <taxon>Pseudomonadota</taxon>
        <taxon>Betaproteobacteria</taxon>
        <taxon>Burkholderiales</taxon>
        <taxon>Alcaligenaceae</taxon>
    </lineage>
</organism>
<keyword evidence="4" id="KW-1185">Reference proteome</keyword>
<reference evidence="3" key="2">
    <citation type="submission" date="2020-09" db="EMBL/GenBank/DDBJ databases">
        <authorList>
            <person name="Sun Q."/>
            <person name="Kim S."/>
        </authorList>
    </citation>
    <scope>NUCLEOTIDE SEQUENCE</scope>
    <source>
        <strain evidence="3">KCTC 23732</strain>
    </source>
</reference>
<dbReference type="Pfam" id="PF02357">
    <property type="entry name" value="NusG"/>
    <property type="match status" value="1"/>
</dbReference>
<comment type="caution">
    <text evidence="3">The sequence shown here is derived from an EMBL/GenBank/DDBJ whole genome shotgun (WGS) entry which is preliminary data.</text>
</comment>
<accession>A0A918JQ01</accession>
<gene>
    <name evidence="3" type="primary">rfaH</name>
    <name evidence="3" type="ORF">GCM10011450_24340</name>
</gene>
<dbReference type="SUPFAM" id="SSF82679">
    <property type="entry name" value="N-utilization substance G protein NusG, N-terminal domain"/>
    <property type="match status" value="1"/>
</dbReference>
<dbReference type="InterPro" id="IPR006645">
    <property type="entry name" value="NGN-like_dom"/>
</dbReference>
<dbReference type="GO" id="GO:0006354">
    <property type="term" value="P:DNA-templated transcription elongation"/>
    <property type="evidence" value="ECO:0007669"/>
    <property type="project" value="InterPro"/>
</dbReference>
<evidence type="ECO:0000313" key="3">
    <source>
        <dbReference type="EMBL" id="GGW93433.1"/>
    </source>
</evidence>